<evidence type="ECO:0000256" key="3">
    <source>
        <dbReference type="ARBA" id="ARBA00022691"/>
    </source>
</evidence>
<evidence type="ECO:0000313" key="6">
    <source>
        <dbReference type="Proteomes" id="UP001589810"/>
    </source>
</evidence>
<accession>A0ABV6ML65</accession>
<dbReference type="CDD" id="cd02440">
    <property type="entry name" value="AdoMet_MTases"/>
    <property type="match status" value="1"/>
</dbReference>
<reference evidence="5 6" key="1">
    <citation type="submission" date="2024-09" db="EMBL/GenBank/DDBJ databases">
        <authorList>
            <person name="Sun Q."/>
            <person name="Mori K."/>
        </authorList>
    </citation>
    <scope>NUCLEOTIDE SEQUENCE [LARGE SCALE GENOMIC DNA]</scope>
    <source>
        <strain evidence="5 6">TBRC 1432</strain>
    </source>
</reference>
<dbReference type="Proteomes" id="UP001589810">
    <property type="component" value="Unassembled WGS sequence"/>
</dbReference>
<dbReference type="InterPro" id="IPR041698">
    <property type="entry name" value="Methyltransf_25"/>
</dbReference>
<evidence type="ECO:0000256" key="1">
    <source>
        <dbReference type="ARBA" id="ARBA00022603"/>
    </source>
</evidence>
<comment type="caution">
    <text evidence="5">The sequence shown here is derived from an EMBL/GenBank/DDBJ whole genome shotgun (WGS) entry which is preliminary data.</text>
</comment>
<evidence type="ECO:0000313" key="5">
    <source>
        <dbReference type="EMBL" id="MFC0541038.1"/>
    </source>
</evidence>
<dbReference type="GO" id="GO:0008168">
    <property type="term" value="F:methyltransferase activity"/>
    <property type="evidence" value="ECO:0007669"/>
    <property type="project" value="UniProtKB-KW"/>
</dbReference>
<sequence>MRFIPRRTDIRPRHPEDFDEIYADRAPWDVGHPQPAIRARAGEFAGRVLDVGCGTGEHALLAASLGLAATGIDTSPVAIERARAKAAERGLEVRFEVGNALELTGEFETIVDSALFHVFEDDDRIRYVATLAAVTRAGARLHLLCFSDRQEGEWGPRRISEAEIRAAFADGWHVDSIEPSTMDLAGGTVEAWLASISRL</sequence>
<dbReference type="Pfam" id="PF13649">
    <property type="entry name" value="Methyltransf_25"/>
    <property type="match status" value="1"/>
</dbReference>
<dbReference type="RefSeq" id="WP_379793806.1">
    <property type="nucleotide sequence ID" value="NZ_JBHLUD010000001.1"/>
</dbReference>
<dbReference type="PANTHER" id="PTHR43464">
    <property type="entry name" value="METHYLTRANSFERASE"/>
    <property type="match status" value="1"/>
</dbReference>
<keyword evidence="6" id="KW-1185">Reference proteome</keyword>
<dbReference type="Gene3D" id="3.40.50.150">
    <property type="entry name" value="Vaccinia Virus protein VP39"/>
    <property type="match status" value="1"/>
</dbReference>
<keyword evidence="3" id="KW-0949">S-adenosyl-L-methionine</keyword>
<keyword evidence="1 5" id="KW-0489">Methyltransferase</keyword>
<dbReference type="PANTHER" id="PTHR43464:SF19">
    <property type="entry name" value="UBIQUINONE BIOSYNTHESIS O-METHYLTRANSFERASE, MITOCHONDRIAL"/>
    <property type="match status" value="1"/>
</dbReference>
<protein>
    <submittedName>
        <fullName evidence="5">Class I SAM-dependent methyltransferase</fullName>
        <ecNumber evidence="5">2.1.1.-</ecNumber>
    </submittedName>
</protein>
<dbReference type="GO" id="GO:0032259">
    <property type="term" value="P:methylation"/>
    <property type="evidence" value="ECO:0007669"/>
    <property type="project" value="UniProtKB-KW"/>
</dbReference>
<dbReference type="SUPFAM" id="SSF53335">
    <property type="entry name" value="S-adenosyl-L-methionine-dependent methyltransferases"/>
    <property type="match status" value="1"/>
</dbReference>
<evidence type="ECO:0000256" key="2">
    <source>
        <dbReference type="ARBA" id="ARBA00022679"/>
    </source>
</evidence>
<evidence type="ECO:0000259" key="4">
    <source>
        <dbReference type="Pfam" id="PF13649"/>
    </source>
</evidence>
<gene>
    <name evidence="5" type="ORF">ACFFH7_06070</name>
</gene>
<proteinExistence type="predicted"/>
<dbReference type="EMBL" id="JBHLUD010000001">
    <property type="protein sequence ID" value="MFC0541038.1"/>
    <property type="molecule type" value="Genomic_DNA"/>
</dbReference>
<dbReference type="InterPro" id="IPR029063">
    <property type="entry name" value="SAM-dependent_MTases_sf"/>
</dbReference>
<keyword evidence="2 5" id="KW-0808">Transferase</keyword>
<organism evidence="5 6">
    <name type="scientific">Kutzneria chonburiensis</name>
    <dbReference type="NCBI Taxonomy" id="1483604"/>
    <lineage>
        <taxon>Bacteria</taxon>
        <taxon>Bacillati</taxon>
        <taxon>Actinomycetota</taxon>
        <taxon>Actinomycetes</taxon>
        <taxon>Pseudonocardiales</taxon>
        <taxon>Pseudonocardiaceae</taxon>
        <taxon>Kutzneria</taxon>
    </lineage>
</organism>
<feature type="domain" description="Methyltransferase" evidence="4">
    <location>
        <begin position="48"/>
        <end position="138"/>
    </location>
</feature>
<name>A0ABV6ML65_9PSEU</name>
<dbReference type="EC" id="2.1.1.-" evidence="5"/>